<gene>
    <name evidence="2" type="ORF">GCM10011399_13490</name>
</gene>
<dbReference type="InterPro" id="IPR050583">
    <property type="entry name" value="Mycobacterial_A85_antigen"/>
</dbReference>
<sequence length="434" mass="45646">MPDFLLNLNIVEGPVIITFVLLSSAAVVYLLFRRPTVIWLLSALVGLLGGACIALLTVFLTDQVWDLFGTQFLPETTTWIVLTFSAVGLAIASLFGTRWWRKMIAGIAIVVFVLTGTLGVNASIGITKTLAALIGVSTEKPLDVPDANGSHPPTPGPTPAGPLYETWSPPSNMPAEGTVGTIDIPNTNSGFVARKALAYLPPAALVANALALPVIIQLNGMPGSPGLDDPKAMLDKLAASNKGLAPIVINPDQLGSPTVDPMCLDTDSLGKVETYIMKDVVPYVRSHFNVLQDPKDWTFEGFSNGGECAAYFGAKYPKVFGNIVDISGDEYPGVEDKSTAKNYFGGDKAAYEATWPANIMAKGTYPDTMAVFTAGALDDTFAPGVKRTYEAAVKAGMKATYTEIPGAGHDGAALDGGLAAGYAALYPRLGLSKP</sequence>
<dbReference type="Gene3D" id="3.40.50.1820">
    <property type="entry name" value="alpha/beta hydrolase"/>
    <property type="match status" value="1"/>
</dbReference>
<keyword evidence="1" id="KW-1133">Transmembrane helix</keyword>
<evidence type="ECO:0000313" key="2">
    <source>
        <dbReference type="EMBL" id="GGF21138.1"/>
    </source>
</evidence>
<dbReference type="PANTHER" id="PTHR48098:SF1">
    <property type="entry name" value="DIACYLGLYCEROL ACYLTRANSFERASE_MYCOLYLTRANSFERASE AG85A"/>
    <property type="match status" value="1"/>
</dbReference>
<feature type="transmembrane region" description="Helical" evidence="1">
    <location>
        <begin position="39"/>
        <end position="59"/>
    </location>
</feature>
<dbReference type="InterPro" id="IPR000801">
    <property type="entry name" value="Esterase-like"/>
</dbReference>
<dbReference type="PANTHER" id="PTHR48098">
    <property type="entry name" value="ENTEROCHELIN ESTERASE-RELATED"/>
    <property type="match status" value="1"/>
</dbReference>
<feature type="transmembrane region" description="Helical" evidence="1">
    <location>
        <begin position="104"/>
        <end position="124"/>
    </location>
</feature>
<dbReference type="EMBL" id="BMGP01000002">
    <property type="protein sequence ID" value="GGF21138.1"/>
    <property type="molecule type" value="Genomic_DNA"/>
</dbReference>
<accession>A0A917B5X7</accession>
<name>A0A917B5X7_9MICO</name>
<keyword evidence="1" id="KW-0472">Membrane</keyword>
<dbReference type="Proteomes" id="UP000598775">
    <property type="component" value="Unassembled WGS sequence"/>
</dbReference>
<dbReference type="AlphaFoldDB" id="A0A917B5X7"/>
<evidence type="ECO:0000313" key="3">
    <source>
        <dbReference type="Proteomes" id="UP000598775"/>
    </source>
</evidence>
<dbReference type="Pfam" id="PF00756">
    <property type="entry name" value="Esterase"/>
    <property type="match status" value="1"/>
</dbReference>
<dbReference type="RefSeq" id="WP_188675593.1">
    <property type="nucleotide sequence ID" value="NZ_BMGP01000002.1"/>
</dbReference>
<dbReference type="InterPro" id="IPR029058">
    <property type="entry name" value="AB_hydrolase_fold"/>
</dbReference>
<comment type="caution">
    <text evidence="2">The sequence shown here is derived from an EMBL/GenBank/DDBJ whole genome shotgun (WGS) entry which is preliminary data.</text>
</comment>
<feature type="transmembrane region" description="Helical" evidence="1">
    <location>
        <begin position="79"/>
        <end position="97"/>
    </location>
</feature>
<organism evidence="2 3">
    <name type="scientific">Subtercola lobariae</name>
    <dbReference type="NCBI Taxonomy" id="1588641"/>
    <lineage>
        <taxon>Bacteria</taxon>
        <taxon>Bacillati</taxon>
        <taxon>Actinomycetota</taxon>
        <taxon>Actinomycetes</taxon>
        <taxon>Micrococcales</taxon>
        <taxon>Microbacteriaceae</taxon>
        <taxon>Subtercola</taxon>
    </lineage>
</organism>
<keyword evidence="1" id="KW-0812">Transmembrane</keyword>
<proteinExistence type="predicted"/>
<dbReference type="SUPFAM" id="SSF53474">
    <property type="entry name" value="alpha/beta-Hydrolases"/>
    <property type="match status" value="1"/>
</dbReference>
<feature type="transmembrane region" description="Helical" evidence="1">
    <location>
        <begin position="15"/>
        <end position="32"/>
    </location>
</feature>
<reference evidence="2 3" key="1">
    <citation type="journal article" date="2014" name="Int. J. Syst. Evol. Microbiol.">
        <title>Complete genome sequence of Corynebacterium casei LMG S-19264T (=DSM 44701T), isolated from a smear-ripened cheese.</title>
        <authorList>
            <consortium name="US DOE Joint Genome Institute (JGI-PGF)"/>
            <person name="Walter F."/>
            <person name="Albersmeier A."/>
            <person name="Kalinowski J."/>
            <person name="Ruckert C."/>
        </authorList>
    </citation>
    <scope>NUCLEOTIDE SEQUENCE [LARGE SCALE GENOMIC DNA]</scope>
    <source>
        <strain evidence="2 3">CGMCC 1.12976</strain>
    </source>
</reference>
<keyword evidence="3" id="KW-1185">Reference proteome</keyword>
<dbReference type="GO" id="GO:0016747">
    <property type="term" value="F:acyltransferase activity, transferring groups other than amino-acyl groups"/>
    <property type="evidence" value="ECO:0007669"/>
    <property type="project" value="TreeGrafter"/>
</dbReference>
<evidence type="ECO:0000256" key="1">
    <source>
        <dbReference type="SAM" id="Phobius"/>
    </source>
</evidence>
<protein>
    <submittedName>
        <fullName evidence="2">Esterase</fullName>
    </submittedName>
</protein>